<dbReference type="InterPro" id="IPR048279">
    <property type="entry name" value="MdtK-like"/>
</dbReference>
<evidence type="ECO:0000313" key="8">
    <source>
        <dbReference type="EMBL" id="MDQ0360214.1"/>
    </source>
</evidence>
<feature type="transmembrane region" description="Helical" evidence="7">
    <location>
        <begin position="165"/>
        <end position="186"/>
    </location>
</feature>
<dbReference type="RefSeq" id="WP_307405920.1">
    <property type="nucleotide sequence ID" value="NZ_JAUSUR010000001.1"/>
</dbReference>
<dbReference type="EMBL" id="JAUSUR010000001">
    <property type="protein sequence ID" value="MDQ0360214.1"/>
    <property type="molecule type" value="Genomic_DNA"/>
</dbReference>
<proteinExistence type="predicted"/>
<evidence type="ECO:0000256" key="2">
    <source>
        <dbReference type="ARBA" id="ARBA00022448"/>
    </source>
</evidence>
<dbReference type="PANTHER" id="PTHR43549">
    <property type="entry name" value="MULTIDRUG RESISTANCE PROTEIN YPNP-RELATED"/>
    <property type="match status" value="1"/>
</dbReference>
<dbReference type="Pfam" id="PF01554">
    <property type="entry name" value="MatE"/>
    <property type="match status" value="2"/>
</dbReference>
<dbReference type="NCBIfam" id="TIGR00797">
    <property type="entry name" value="matE"/>
    <property type="match status" value="1"/>
</dbReference>
<evidence type="ECO:0000256" key="4">
    <source>
        <dbReference type="ARBA" id="ARBA00022692"/>
    </source>
</evidence>
<comment type="subcellular location">
    <subcellularLocation>
        <location evidence="1">Cell membrane</location>
        <topology evidence="1">Multi-pass membrane protein</topology>
    </subcellularLocation>
</comment>
<feature type="transmembrane region" description="Helical" evidence="7">
    <location>
        <begin position="14"/>
        <end position="34"/>
    </location>
</feature>
<dbReference type="InterPro" id="IPR002528">
    <property type="entry name" value="MATE_fam"/>
</dbReference>
<reference evidence="8 9" key="1">
    <citation type="submission" date="2023-07" db="EMBL/GenBank/DDBJ databases">
        <title>Genomic Encyclopedia of Type Strains, Phase IV (KMG-IV): sequencing the most valuable type-strain genomes for metagenomic binning, comparative biology and taxonomic classification.</title>
        <authorList>
            <person name="Goeker M."/>
        </authorList>
    </citation>
    <scope>NUCLEOTIDE SEQUENCE [LARGE SCALE GENOMIC DNA]</scope>
    <source>
        <strain evidence="8 9">DSM 16784</strain>
    </source>
</reference>
<protein>
    <submittedName>
        <fullName evidence="8">MATE family efflux protein</fullName>
    </submittedName>
</protein>
<keyword evidence="2" id="KW-0813">Transport</keyword>
<organism evidence="8 9">
    <name type="scientific">Breznakia pachnodae</name>
    <dbReference type="NCBI Taxonomy" id="265178"/>
    <lineage>
        <taxon>Bacteria</taxon>
        <taxon>Bacillati</taxon>
        <taxon>Bacillota</taxon>
        <taxon>Erysipelotrichia</taxon>
        <taxon>Erysipelotrichales</taxon>
        <taxon>Erysipelotrichaceae</taxon>
        <taxon>Breznakia</taxon>
    </lineage>
</organism>
<keyword evidence="3" id="KW-1003">Cell membrane</keyword>
<evidence type="ECO:0000256" key="5">
    <source>
        <dbReference type="ARBA" id="ARBA00022989"/>
    </source>
</evidence>
<feature type="transmembrane region" description="Helical" evidence="7">
    <location>
        <begin position="413"/>
        <end position="434"/>
    </location>
</feature>
<dbReference type="Proteomes" id="UP001230220">
    <property type="component" value="Unassembled WGS sequence"/>
</dbReference>
<name>A0ABU0E0C6_9FIRM</name>
<gene>
    <name evidence="8" type="ORF">J2S15_000945</name>
</gene>
<dbReference type="InterPro" id="IPR052031">
    <property type="entry name" value="Membrane_Transporter-Flippase"/>
</dbReference>
<feature type="transmembrane region" description="Helical" evidence="7">
    <location>
        <begin position="315"/>
        <end position="338"/>
    </location>
</feature>
<feature type="transmembrane region" description="Helical" evidence="7">
    <location>
        <begin position="134"/>
        <end position="158"/>
    </location>
</feature>
<comment type="caution">
    <text evidence="8">The sequence shown here is derived from an EMBL/GenBank/DDBJ whole genome shotgun (WGS) entry which is preliminary data.</text>
</comment>
<keyword evidence="6 7" id="KW-0472">Membrane</keyword>
<keyword evidence="5 7" id="KW-1133">Transmembrane helix</keyword>
<evidence type="ECO:0000256" key="3">
    <source>
        <dbReference type="ARBA" id="ARBA00022475"/>
    </source>
</evidence>
<dbReference type="PIRSF" id="PIRSF006603">
    <property type="entry name" value="DinF"/>
    <property type="match status" value="1"/>
</dbReference>
<evidence type="ECO:0000256" key="7">
    <source>
        <dbReference type="SAM" id="Phobius"/>
    </source>
</evidence>
<feature type="transmembrane region" description="Helical" evidence="7">
    <location>
        <begin position="358"/>
        <end position="379"/>
    </location>
</feature>
<accession>A0ABU0E0C6</accession>
<evidence type="ECO:0000313" key="9">
    <source>
        <dbReference type="Proteomes" id="UP001230220"/>
    </source>
</evidence>
<evidence type="ECO:0000256" key="6">
    <source>
        <dbReference type="ARBA" id="ARBA00023136"/>
    </source>
</evidence>
<feature type="transmembrane region" description="Helical" evidence="7">
    <location>
        <begin position="192"/>
        <end position="212"/>
    </location>
</feature>
<keyword evidence="4 7" id="KW-0812">Transmembrane</keyword>
<feature type="transmembrane region" description="Helical" evidence="7">
    <location>
        <begin position="92"/>
        <end position="114"/>
    </location>
</feature>
<dbReference type="PANTHER" id="PTHR43549:SF3">
    <property type="entry name" value="MULTIDRUG RESISTANCE PROTEIN YPNP-RELATED"/>
    <property type="match status" value="1"/>
</dbReference>
<keyword evidence="9" id="KW-1185">Reference proteome</keyword>
<feature type="transmembrane region" description="Helical" evidence="7">
    <location>
        <begin position="54"/>
        <end position="80"/>
    </location>
</feature>
<sequence length="447" mass="48638">MERDLTQGSSWKKLLIFSIPLFIGNLFQQFYNIVDSIVVGNFIGEEALAAVGTSGILMNMISSAGLGLATGASIIIAQFYGAKNYQSTNKAIYTSILTFVGIGLIATIVGWLIMNPMLELLNTPDNIISYITSYLFIIFLGIVFVLLFQTLSMISVALGDSKAPMYMLFIASIINIVLDLVFTLVFHMGVSGVALATIIGQGFAAIACYIRIRKFMDYKALDEEKYKFDNHVFKKIITLGTPAVIQNLISSSGLLAIQGLLNGFGSTTVAAYTAANKIDGIAMTPMVSLGTAISTFTAQNIGANKSERIKDGFRFVNIFALGICIITGIIIYLFGANLLGLFIDGTISSELIDIGVEYLRIAVFSYVIMAFMFTSTGVLRGAGDVKSVFICSCLDLGGRTLFAYAMVNHMGRFALWLAYPFGWIVACLLSYTIYFSGKWNNKKIIES</sequence>
<evidence type="ECO:0000256" key="1">
    <source>
        <dbReference type="ARBA" id="ARBA00004651"/>
    </source>
</evidence>
<dbReference type="CDD" id="cd13138">
    <property type="entry name" value="MATE_yoeA_like"/>
    <property type="match status" value="1"/>
</dbReference>